<feature type="signal peptide" evidence="2">
    <location>
        <begin position="1"/>
        <end position="19"/>
    </location>
</feature>
<evidence type="ECO:0000256" key="2">
    <source>
        <dbReference type="SAM" id="SignalP"/>
    </source>
</evidence>
<feature type="chain" id="PRO_5025601659" description="Secreted protein" evidence="2">
    <location>
        <begin position="20"/>
        <end position="116"/>
    </location>
</feature>
<evidence type="ECO:0000256" key="1">
    <source>
        <dbReference type="SAM" id="Phobius"/>
    </source>
</evidence>
<keyword evidence="2" id="KW-0732">Signal</keyword>
<evidence type="ECO:0000313" key="3">
    <source>
        <dbReference type="EMBL" id="MXU90665.1"/>
    </source>
</evidence>
<keyword evidence="1" id="KW-0472">Membrane</keyword>
<keyword evidence="1" id="KW-1133">Transmembrane helix</keyword>
<proteinExistence type="predicted"/>
<accession>A0A6B0UM15</accession>
<dbReference type="AlphaFoldDB" id="A0A6B0UM15"/>
<name>A0A6B0UM15_IXORI</name>
<reference evidence="3" key="1">
    <citation type="submission" date="2019-12" db="EMBL/GenBank/DDBJ databases">
        <title>An insight into the sialome of adult female Ixodes ricinus ticks feeding for 6 days.</title>
        <authorList>
            <person name="Perner J."/>
            <person name="Ribeiro J.M.C."/>
        </authorList>
    </citation>
    <scope>NUCLEOTIDE SEQUENCE</scope>
    <source>
        <strain evidence="3">Semi-engorged</strain>
        <tissue evidence="3">Salivary glands</tissue>
    </source>
</reference>
<feature type="transmembrane region" description="Helical" evidence="1">
    <location>
        <begin position="60"/>
        <end position="80"/>
    </location>
</feature>
<keyword evidence="1" id="KW-0812">Transmembrane</keyword>
<sequence length="116" mass="13332">MVLVIFRCILALSALPGHLQLWLKAGSYKMHYSQFHESPDFVVWAQGQAAACYPPLYRGFFSLLGFGPIGIFFPAGLWPYRDVLPVGFWPRRDIATAEKAWFYMDGPDVRVWHSQH</sequence>
<organism evidence="3">
    <name type="scientific">Ixodes ricinus</name>
    <name type="common">Common tick</name>
    <name type="synonym">Acarus ricinus</name>
    <dbReference type="NCBI Taxonomy" id="34613"/>
    <lineage>
        <taxon>Eukaryota</taxon>
        <taxon>Metazoa</taxon>
        <taxon>Ecdysozoa</taxon>
        <taxon>Arthropoda</taxon>
        <taxon>Chelicerata</taxon>
        <taxon>Arachnida</taxon>
        <taxon>Acari</taxon>
        <taxon>Parasitiformes</taxon>
        <taxon>Ixodida</taxon>
        <taxon>Ixodoidea</taxon>
        <taxon>Ixodidae</taxon>
        <taxon>Ixodinae</taxon>
        <taxon>Ixodes</taxon>
    </lineage>
</organism>
<dbReference type="EMBL" id="GIFC01008582">
    <property type="protein sequence ID" value="MXU90665.1"/>
    <property type="molecule type" value="Transcribed_RNA"/>
</dbReference>
<evidence type="ECO:0008006" key="4">
    <source>
        <dbReference type="Google" id="ProtNLM"/>
    </source>
</evidence>
<protein>
    <recommendedName>
        <fullName evidence="4">Secreted protein</fullName>
    </recommendedName>
</protein>